<dbReference type="Pfam" id="PF03595">
    <property type="entry name" value="SLAC1"/>
    <property type="match status" value="1"/>
</dbReference>
<proteinExistence type="predicted"/>
<evidence type="ECO:0000256" key="1">
    <source>
        <dbReference type="ARBA" id="ARBA00004141"/>
    </source>
</evidence>
<feature type="transmembrane region" description="Helical" evidence="6">
    <location>
        <begin position="290"/>
        <end position="313"/>
    </location>
</feature>
<evidence type="ECO:0000256" key="2">
    <source>
        <dbReference type="ARBA" id="ARBA00022692"/>
    </source>
</evidence>
<evidence type="ECO:0000313" key="9">
    <source>
        <dbReference type="Proteomes" id="UP001305779"/>
    </source>
</evidence>
<evidence type="ECO:0000256" key="5">
    <source>
        <dbReference type="SAM" id="MobiDB-lite"/>
    </source>
</evidence>
<feature type="domain" description="Heterokaryon incompatibility" evidence="7">
    <location>
        <begin position="481"/>
        <end position="604"/>
    </location>
</feature>
<reference evidence="8 9" key="1">
    <citation type="journal article" date="2023" name="G3 (Bethesda)">
        <title>A chromosome-level genome assembly of Zasmidium syzygii isolated from banana leaves.</title>
        <authorList>
            <person name="van Westerhoven A.C."/>
            <person name="Mehrabi R."/>
            <person name="Talebi R."/>
            <person name="Steentjes M.B.F."/>
            <person name="Corcolon B."/>
            <person name="Chong P.A."/>
            <person name="Kema G.H.J."/>
            <person name="Seidl M.F."/>
        </authorList>
    </citation>
    <scope>NUCLEOTIDE SEQUENCE [LARGE SCALE GENOMIC DNA]</scope>
    <source>
        <strain evidence="8 9">P124</strain>
    </source>
</reference>
<organism evidence="8 9">
    <name type="scientific">Zasmidium cellare</name>
    <name type="common">Wine cellar mold</name>
    <name type="synonym">Racodium cellare</name>
    <dbReference type="NCBI Taxonomy" id="395010"/>
    <lineage>
        <taxon>Eukaryota</taxon>
        <taxon>Fungi</taxon>
        <taxon>Dikarya</taxon>
        <taxon>Ascomycota</taxon>
        <taxon>Pezizomycotina</taxon>
        <taxon>Dothideomycetes</taxon>
        <taxon>Dothideomycetidae</taxon>
        <taxon>Mycosphaerellales</taxon>
        <taxon>Mycosphaerellaceae</taxon>
        <taxon>Zasmidium</taxon>
    </lineage>
</organism>
<name>A0ABR0E040_ZASCE</name>
<evidence type="ECO:0000313" key="8">
    <source>
        <dbReference type="EMBL" id="KAK4494616.1"/>
    </source>
</evidence>
<dbReference type="InterPro" id="IPR004695">
    <property type="entry name" value="SLAC1/Mae1/Ssu1/TehA"/>
</dbReference>
<feature type="transmembrane region" description="Helical" evidence="6">
    <location>
        <begin position="210"/>
        <end position="238"/>
    </location>
</feature>
<evidence type="ECO:0000256" key="3">
    <source>
        <dbReference type="ARBA" id="ARBA00022989"/>
    </source>
</evidence>
<feature type="region of interest" description="Disordered" evidence="5">
    <location>
        <begin position="1"/>
        <end position="24"/>
    </location>
</feature>
<accession>A0ABR0E040</accession>
<comment type="caution">
    <text evidence="8">The sequence shown here is derived from an EMBL/GenBank/DDBJ whole genome shotgun (WGS) entry which is preliminary data.</text>
</comment>
<dbReference type="PANTHER" id="PTHR24148">
    <property type="entry name" value="ANKYRIN REPEAT DOMAIN-CONTAINING PROTEIN 39 HOMOLOG-RELATED"/>
    <property type="match status" value="1"/>
</dbReference>
<feature type="transmembrane region" description="Helical" evidence="6">
    <location>
        <begin position="143"/>
        <end position="168"/>
    </location>
</feature>
<dbReference type="InterPro" id="IPR010730">
    <property type="entry name" value="HET"/>
</dbReference>
<dbReference type="Proteomes" id="UP001305779">
    <property type="component" value="Unassembled WGS sequence"/>
</dbReference>
<feature type="transmembrane region" description="Helical" evidence="6">
    <location>
        <begin position="67"/>
        <end position="90"/>
    </location>
</feature>
<keyword evidence="2 6" id="KW-0812">Transmembrane</keyword>
<keyword evidence="3 6" id="KW-1133">Transmembrane helix</keyword>
<evidence type="ECO:0000259" key="7">
    <source>
        <dbReference type="Pfam" id="PF06985"/>
    </source>
</evidence>
<keyword evidence="9" id="KW-1185">Reference proteome</keyword>
<dbReference type="Pfam" id="PF06985">
    <property type="entry name" value="HET"/>
    <property type="match status" value="1"/>
</dbReference>
<sequence>MPSQENGYHASPGHALENGEQQTRNQPRSRIIAVIEEFSLTWFTVSMNTGILSILMHENPYQFNGLYVLSTIMFVFNIVLFIAFFAILMFRIVLRPRRFVETLMGDLQELAMLGTIPIAWFTIAGQVGITVSNAGWGSHAFTIVAYVMWWIGTAVMLFVGVMVFAVLLKQSVTDTAHMSPALVIPFVGTSTNAVVGALIVTYSAEVSAGIAIPVIVVSYLILGVGFFVGIIVLTLLFIRIMEQGVPDAMTPALFMMIGPPGQSGAAMLLLGEASRMHFPGYMKGTALTEMGGTAFSSIGVLFGLVFVGLGVYFMMYGVEKSASVFFALVGNGLPGGDDQHGLDLVGEFYGLNGFQGAFEYLSDSAAPDLFCQLGVHVVVRVYWEDVALAAANEVKRYAGAGEISGNEASPEWRRPDTVYPGPPIDPDREIRVLQLLPGHFEDGIECSLKVRSIDCVDRCSSSSRDGITASLESDDSPQNTYYALSYAWGGSDETKYVSIQGAGVLPVTINLWRALRRLRSTTATRPLWADQLCINQGNTYERNHQISHMGCIYGHAARVLIWLGDARTTTNDRRATMKEQYHQLEEAIDRTFPSWWTRAWVVQEFMSARNGRVVCFGSCQVPYDEFNHMFRYRLFSRKVLGRSFKMEKIMGQFLLFKSLADDETTDLLIFRIWVSLLTDCKDPRDKVYSLLALMSEEERRFIKPDYNKSVAAVYAEVTYAWIAANKNLSILVLPSVMSWGSRQDFPSWALDFRLPRRDHLRLSPLENTNHGFIERQAAVPSDRFGLDVSQTRPWCKRQPEVQAKVVFDINQLTLTVKALRFDLVSSAFIIDSGSSLQWRLYNRSRPDRALSGTTEGKIRSKILHHISACSPYKRLGMTRTACKPPLIPENLVSQRMVSRFLGLWDKTVRQEAHPIITSCIGHFAASVFQGATFFMTRTGFLGAGPPGIQEGDSIVLPYGSRHPMALQENRDDGTFEFKGLTYIHGIMEGELLTRLPNTVFEEEDFILR</sequence>
<dbReference type="EMBL" id="JAXOVC010000013">
    <property type="protein sequence ID" value="KAK4494616.1"/>
    <property type="molecule type" value="Genomic_DNA"/>
</dbReference>
<keyword evidence="4 6" id="KW-0472">Membrane</keyword>
<dbReference type="InterPro" id="IPR052895">
    <property type="entry name" value="HetReg/Transcr_Mod"/>
</dbReference>
<protein>
    <recommendedName>
        <fullName evidence="7">Heterokaryon incompatibility domain-containing protein</fullName>
    </recommendedName>
</protein>
<feature type="transmembrane region" description="Helical" evidence="6">
    <location>
        <begin position="110"/>
        <end position="131"/>
    </location>
</feature>
<dbReference type="InterPro" id="IPR038665">
    <property type="entry name" value="Voltage-dep_anion_channel_sf"/>
</dbReference>
<dbReference type="Gene3D" id="1.50.10.150">
    <property type="entry name" value="Voltage-dependent anion channel"/>
    <property type="match status" value="1"/>
</dbReference>
<gene>
    <name evidence="8" type="ORF">PRZ48_013972</name>
</gene>
<feature type="transmembrane region" description="Helical" evidence="6">
    <location>
        <begin position="31"/>
        <end position="55"/>
    </location>
</feature>
<comment type="subcellular location">
    <subcellularLocation>
        <location evidence="1">Membrane</location>
        <topology evidence="1">Multi-pass membrane protein</topology>
    </subcellularLocation>
</comment>
<dbReference type="PANTHER" id="PTHR24148:SF73">
    <property type="entry name" value="HET DOMAIN PROTEIN (AFU_ORTHOLOGUE AFUA_8G01020)"/>
    <property type="match status" value="1"/>
</dbReference>
<feature type="transmembrane region" description="Helical" evidence="6">
    <location>
        <begin position="180"/>
        <end position="204"/>
    </location>
</feature>
<evidence type="ECO:0000256" key="4">
    <source>
        <dbReference type="ARBA" id="ARBA00023136"/>
    </source>
</evidence>
<dbReference type="Pfam" id="PF26639">
    <property type="entry name" value="Het-6_barrel"/>
    <property type="match status" value="1"/>
</dbReference>
<evidence type="ECO:0000256" key="6">
    <source>
        <dbReference type="SAM" id="Phobius"/>
    </source>
</evidence>